<dbReference type="EMBL" id="JBHTMP010000006">
    <property type="protein sequence ID" value="MFD1320612.1"/>
    <property type="molecule type" value="Genomic_DNA"/>
</dbReference>
<evidence type="ECO:0008006" key="3">
    <source>
        <dbReference type="Google" id="ProtNLM"/>
    </source>
</evidence>
<sequence>MASKDDGDEWLIRLPERLEHLRDIGAREDELDLDFSLRSLPDLERYLTDRFEEPEVMDQDEDAEWIIEGAAAYVGEMLLRLAGGHWEPTDDPRPWHVPPIHADQALALPSLAPLDLVLTAVRDRTGDVFERQYADWTATVQAYRTAHPSWSPTKQPTPLVDPVPVVESEREYLARWLATREQSFPNWVARYGQGTTWDFSVASLAVLGALVLRVTPTLEAFHAPEQAEFVEGAAWYTGESLRRARNGHWTYRHGDPEVNPYGGQPYVRQQKDGGAAGLPHLALKTLVKRHDPQLLVDQYEAFMA</sequence>
<reference evidence="2" key="1">
    <citation type="journal article" date="2019" name="Int. J. Syst. Evol. Microbiol.">
        <title>The Global Catalogue of Microorganisms (GCM) 10K type strain sequencing project: providing services to taxonomists for standard genome sequencing and annotation.</title>
        <authorList>
            <consortium name="The Broad Institute Genomics Platform"/>
            <consortium name="The Broad Institute Genome Sequencing Center for Infectious Disease"/>
            <person name="Wu L."/>
            <person name="Ma J."/>
        </authorList>
    </citation>
    <scope>NUCLEOTIDE SEQUENCE [LARGE SCALE GENOMIC DNA]</scope>
    <source>
        <strain evidence="2">JCM 31037</strain>
    </source>
</reference>
<protein>
    <recommendedName>
        <fullName evidence="3">DUF4274 domain-containing protein</fullName>
    </recommendedName>
</protein>
<dbReference type="Proteomes" id="UP001597260">
    <property type="component" value="Unassembled WGS sequence"/>
</dbReference>
<accession>A0ABW3YAG9</accession>
<gene>
    <name evidence="1" type="ORF">ACFQ4H_05845</name>
</gene>
<name>A0ABW3YAG9_9ACTN</name>
<organism evidence="1 2">
    <name type="scientific">Micromonospora sonneratiae</name>
    <dbReference type="NCBI Taxonomy" id="1184706"/>
    <lineage>
        <taxon>Bacteria</taxon>
        <taxon>Bacillati</taxon>
        <taxon>Actinomycetota</taxon>
        <taxon>Actinomycetes</taxon>
        <taxon>Micromonosporales</taxon>
        <taxon>Micromonosporaceae</taxon>
        <taxon>Micromonospora</taxon>
    </lineage>
</organism>
<dbReference type="RefSeq" id="WP_377567778.1">
    <property type="nucleotide sequence ID" value="NZ_JBHTMP010000006.1"/>
</dbReference>
<comment type="caution">
    <text evidence="1">The sequence shown here is derived from an EMBL/GenBank/DDBJ whole genome shotgun (WGS) entry which is preliminary data.</text>
</comment>
<keyword evidence="2" id="KW-1185">Reference proteome</keyword>
<proteinExistence type="predicted"/>
<evidence type="ECO:0000313" key="1">
    <source>
        <dbReference type="EMBL" id="MFD1320612.1"/>
    </source>
</evidence>
<evidence type="ECO:0000313" key="2">
    <source>
        <dbReference type="Proteomes" id="UP001597260"/>
    </source>
</evidence>